<dbReference type="RefSeq" id="XP_035443418.1">
    <property type="nucleotide sequence ID" value="XM_035587525.2"/>
</dbReference>
<dbReference type="GeneID" id="118271431"/>
<sequence>MISRRNIEDILDSDDELPTEYIDLPSMPAYQDDCRFIEQKQKQKEELLEKVILEGMLSKKDILSFKCLEHTSNHTTLIWFFKYLMLKDLQAKYTYLNTCLIPDYKNYLLSETAKYKDGISEKLIEIRLEIEYSNKTSTR</sequence>
<reference evidence="2" key="1">
    <citation type="submission" date="2025-08" db="UniProtKB">
        <authorList>
            <consortium name="RefSeq"/>
        </authorList>
    </citation>
    <scope>IDENTIFICATION</scope>
    <source>
        <tissue evidence="2">Whole larval tissue</tissue>
    </source>
</reference>
<evidence type="ECO:0000313" key="1">
    <source>
        <dbReference type="Proteomes" id="UP000829999"/>
    </source>
</evidence>
<proteinExistence type="predicted"/>
<keyword evidence="1" id="KW-1185">Reference proteome</keyword>
<dbReference type="OrthoDB" id="7369230at2759"/>
<dbReference type="AlphaFoldDB" id="A0A9R0ELM7"/>
<protein>
    <submittedName>
        <fullName evidence="2">Uncharacterized protein LOC118271431</fullName>
    </submittedName>
</protein>
<accession>A0A9R0ELM7</accession>
<dbReference type="Proteomes" id="UP000829999">
    <property type="component" value="Chromosome 15"/>
</dbReference>
<organism evidence="1 2">
    <name type="scientific">Spodoptera frugiperda</name>
    <name type="common">Fall armyworm</name>
    <dbReference type="NCBI Taxonomy" id="7108"/>
    <lineage>
        <taxon>Eukaryota</taxon>
        <taxon>Metazoa</taxon>
        <taxon>Ecdysozoa</taxon>
        <taxon>Arthropoda</taxon>
        <taxon>Hexapoda</taxon>
        <taxon>Insecta</taxon>
        <taxon>Pterygota</taxon>
        <taxon>Neoptera</taxon>
        <taxon>Endopterygota</taxon>
        <taxon>Lepidoptera</taxon>
        <taxon>Glossata</taxon>
        <taxon>Ditrysia</taxon>
        <taxon>Noctuoidea</taxon>
        <taxon>Noctuidae</taxon>
        <taxon>Amphipyrinae</taxon>
        <taxon>Spodoptera</taxon>
    </lineage>
</organism>
<gene>
    <name evidence="2" type="primary">LOC118271431</name>
</gene>
<name>A0A9R0ELM7_SPOFR</name>
<evidence type="ECO:0000313" key="2">
    <source>
        <dbReference type="RefSeq" id="XP_035443418.1"/>
    </source>
</evidence>